<evidence type="ECO:0000256" key="6">
    <source>
        <dbReference type="ARBA" id="ARBA00023004"/>
    </source>
</evidence>
<evidence type="ECO:0000259" key="15">
    <source>
        <dbReference type="Pfam" id="PF00593"/>
    </source>
</evidence>
<evidence type="ECO:0000256" key="13">
    <source>
        <dbReference type="SAM" id="MobiDB-lite"/>
    </source>
</evidence>
<evidence type="ECO:0000256" key="9">
    <source>
        <dbReference type="ARBA" id="ARBA00023136"/>
    </source>
</evidence>
<evidence type="ECO:0000259" key="16">
    <source>
        <dbReference type="Pfam" id="PF07715"/>
    </source>
</evidence>
<evidence type="ECO:0000256" key="12">
    <source>
        <dbReference type="RuleBase" id="RU003357"/>
    </source>
</evidence>
<dbReference type="Pfam" id="PF07715">
    <property type="entry name" value="Plug"/>
    <property type="match status" value="1"/>
</dbReference>
<feature type="domain" description="TonB-dependent receptor plug" evidence="16">
    <location>
        <begin position="76"/>
        <end position="181"/>
    </location>
</feature>
<dbReference type="RefSeq" id="WP_183614835.1">
    <property type="nucleotide sequence ID" value="NZ_JACICY010000012.1"/>
</dbReference>
<feature type="region of interest" description="Disordered" evidence="13">
    <location>
        <begin position="27"/>
        <end position="61"/>
    </location>
</feature>
<comment type="caution">
    <text evidence="17">The sequence shown here is derived from an EMBL/GenBank/DDBJ whole genome shotgun (WGS) entry which is preliminary data.</text>
</comment>
<sequence>MSNAIGKTAAVLLLSTAIPCWAQTAPPAPDPAVTTSETIPQSAATPVDSAPPQTAPENDGKLEDIIVTAQRRSEQLQRVPIAITALTGATLARAGVGDTQAIAVATPGLQLNSARSSVTPFVRGVGSQSISAGDEGATAIYVDGVLNSVSAANVFALNNVERVEVLRGPQGTLFGRNAVGGLINIITKSPSNSFEANAEVGYGNYDTVFGTAYLAAPITDQIATDFAIYGSHQGDGWGRNFNLGNDVNRNREWAARSKLVGSVGATGKVTIAGDYSRADNDIGSTRQPIAGSRAAGGGVLTGTIYDSNGNLPIIARKEQYGVSVKAEADAGPFHLQSTSAYRHYDININLDSDGTPVRVVDIRTHEITKTFQQELLATATLGQLDLTLGGFYFRSDARYLPVEARSGLTAAANADTFSRMLTNSYAGFVQGTYRFTEKTRFTAGLRYTQDNRTIDATQYAAPGNPRPVGTILNSTATLPSSATDKTFNKLTWRFALDHQLAASVLVYASQSRGFKSGVFSTAAPFAPAVEPETLDAYEIGIKSDLFDRRLRVNLAAFHYTYANIQLTSITSGGVPQLLNAASSRYNGVDGEIVYVPAVSRGSLTLRTAFSILGAHYSSYPNAVFLTPRPTGGNIQSTGDATGNRSVNSPRFTSTVGIDYEVPLNGSIKAGLNATWSYNDGFFWDSQNRLRQPSYNIVNMQASLATLDSRWRLRVYARNLLNEQYYSFLSPGTFGDPGAPAAPRTYGVAIARTF</sequence>
<feature type="domain" description="TonB-dependent receptor-like beta-barrel" evidence="15">
    <location>
        <begin position="273"/>
        <end position="719"/>
    </location>
</feature>
<dbReference type="InterPro" id="IPR039426">
    <property type="entry name" value="TonB-dep_rcpt-like"/>
</dbReference>
<keyword evidence="10 11" id="KW-0998">Cell outer membrane</keyword>
<dbReference type="InterPro" id="IPR000531">
    <property type="entry name" value="Beta-barrel_TonB"/>
</dbReference>
<evidence type="ECO:0000256" key="3">
    <source>
        <dbReference type="ARBA" id="ARBA00022452"/>
    </source>
</evidence>
<dbReference type="Gene3D" id="2.40.170.20">
    <property type="entry name" value="TonB-dependent receptor, beta-barrel domain"/>
    <property type="match status" value="1"/>
</dbReference>
<evidence type="ECO:0000256" key="11">
    <source>
        <dbReference type="PROSITE-ProRule" id="PRU01360"/>
    </source>
</evidence>
<keyword evidence="6" id="KW-0408">Iron</keyword>
<feature type="signal peptide" evidence="14">
    <location>
        <begin position="1"/>
        <end position="22"/>
    </location>
</feature>
<gene>
    <name evidence="17" type="ORF">GGQ88_003640</name>
</gene>
<dbReference type="EMBL" id="JACICY010000012">
    <property type="protein sequence ID" value="MBB3862340.1"/>
    <property type="molecule type" value="Genomic_DNA"/>
</dbReference>
<evidence type="ECO:0000256" key="1">
    <source>
        <dbReference type="ARBA" id="ARBA00004571"/>
    </source>
</evidence>
<evidence type="ECO:0000256" key="2">
    <source>
        <dbReference type="ARBA" id="ARBA00022448"/>
    </source>
</evidence>
<keyword evidence="2 11" id="KW-0813">Transport</keyword>
<keyword evidence="14" id="KW-0732">Signal</keyword>
<keyword evidence="3 11" id="KW-1134">Transmembrane beta strand</keyword>
<dbReference type="GO" id="GO:0006826">
    <property type="term" value="P:iron ion transport"/>
    <property type="evidence" value="ECO:0007669"/>
    <property type="project" value="UniProtKB-KW"/>
</dbReference>
<name>A0A7W6EXQ9_9SPHN</name>
<dbReference type="PROSITE" id="PS52016">
    <property type="entry name" value="TONB_DEPENDENT_REC_3"/>
    <property type="match status" value="1"/>
</dbReference>
<keyword evidence="17" id="KW-0675">Receptor</keyword>
<keyword evidence="7" id="KW-0406">Ion transport</keyword>
<keyword evidence="8 12" id="KW-0798">TonB box</keyword>
<evidence type="ECO:0000313" key="18">
    <source>
        <dbReference type="Proteomes" id="UP000562395"/>
    </source>
</evidence>
<comment type="subcellular location">
    <subcellularLocation>
        <location evidence="1 11">Cell outer membrane</location>
        <topology evidence="1 11">Multi-pass membrane protein</topology>
    </subcellularLocation>
</comment>
<dbReference type="GO" id="GO:0009279">
    <property type="term" value="C:cell outer membrane"/>
    <property type="evidence" value="ECO:0007669"/>
    <property type="project" value="UniProtKB-SubCell"/>
</dbReference>
<evidence type="ECO:0000256" key="14">
    <source>
        <dbReference type="SAM" id="SignalP"/>
    </source>
</evidence>
<keyword evidence="18" id="KW-1185">Reference proteome</keyword>
<evidence type="ECO:0000256" key="7">
    <source>
        <dbReference type="ARBA" id="ARBA00023065"/>
    </source>
</evidence>
<protein>
    <submittedName>
        <fullName evidence="17">Iron complex outermembrane receptor protein</fullName>
    </submittedName>
</protein>
<keyword evidence="4" id="KW-0410">Iron transport</keyword>
<dbReference type="Proteomes" id="UP000562395">
    <property type="component" value="Unassembled WGS sequence"/>
</dbReference>
<evidence type="ECO:0000256" key="5">
    <source>
        <dbReference type="ARBA" id="ARBA00022692"/>
    </source>
</evidence>
<dbReference type="InterPro" id="IPR012910">
    <property type="entry name" value="Plug_dom"/>
</dbReference>
<evidence type="ECO:0000313" key="17">
    <source>
        <dbReference type="EMBL" id="MBB3862340.1"/>
    </source>
</evidence>
<accession>A0A7W6EXQ9</accession>
<dbReference type="SUPFAM" id="SSF56935">
    <property type="entry name" value="Porins"/>
    <property type="match status" value="1"/>
</dbReference>
<reference evidence="17 18" key="1">
    <citation type="submission" date="2020-08" db="EMBL/GenBank/DDBJ databases">
        <title>Genomic Encyclopedia of Type Strains, Phase IV (KMG-IV): sequencing the most valuable type-strain genomes for metagenomic binning, comparative biology and taxonomic classification.</title>
        <authorList>
            <person name="Goeker M."/>
        </authorList>
    </citation>
    <scope>NUCLEOTIDE SEQUENCE [LARGE SCALE GENOMIC DNA]</scope>
    <source>
        <strain evidence="17 18">DSM 14552</strain>
    </source>
</reference>
<evidence type="ECO:0000256" key="10">
    <source>
        <dbReference type="ARBA" id="ARBA00023237"/>
    </source>
</evidence>
<feature type="chain" id="PRO_5030509113" evidence="14">
    <location>
        <begin position="23"/>
        <end position="753"/>
    </location>
</feature>
<keyword evidence="9 11" id="KW-0472">Membrane</keyword>
<keyword evidence="5 11" id="KW-0812">Transmembrane</keyword>
<proteinExistence type="inferred from homology"/>
<dbReference type="PANTHER" id="PTHR32552:SF81">
    <property type="entry name" value="TONB-DEPENDENT OUTER MEMBRANE RECEPTOR"/>
    <property type="match status" value="1"/>
</dbReference>
<evidence type="ECO:0000256" key="4">
    <source>
        <dbReference type="ARBA" id="ARBA00022496"/>
    </source>
</evidence>
<dbReference type="AlphaFoldDB" id="A0A7W6EXQ9"/>
<evidence type="ECO:0000256" key="8">
    <source>
        <dbReference type="ARBA" id="ARBA00023077"/>
    </source>
</evidence>
<dbReference type="InterPro" id="IPR036942">
    <property type="entry name" value="Beta-barrel_TonB_sf"/>
</dbReference>
<dbReference type="Pfam" id="PF00593">
    <property type="entry name" value="TonB_dep_Rec_b-barrel"/>
    <property type="match status" value="1"/>
</dbReference>
<organism evidence="17 18">
    <name type="scientific">Novosphingobium hassiacum</name>
    <dbReference type="NCBI Taxonomy" id="173676"/>
    <lineage>
        <taxon>Bacteria</taxon>
        <taxon>Pseudomonadati</taxon>
        <taxon>Pseudomonadota</taxon>
        <taxon>Alphaproteobacteria</taxon>
        <taxon>Sphingomonadales</taxon>
        <taxon>Sphingomonadaceae</taxon>
        <taxon>Novosphingobium</taxon>
    </lineage>
</organism>
<comment type="similarity">
    <text evidence="11 12">Belongs to the TonB-dependent receptor family.</text>
</comment>
<dbReference type="PANTHER" id="PTHR32552">
    <property type="entry name" value="FERRICHROME IRON RECEPTOR-RELATED"/>
    <property type="match status" value="1"/>
</dbReference>